<reference evidence="2 3" key="1">
    <citation type="submission" date="2018-06" db="EMBL/GenBank/DDBJ databases">
        <authorList>
            <person name="Liu Z.-W."/>
        </authorList>
    </citation>
    <scope>NUCLEOTIDE SEQUENCE [LARGE SCALE GENOMIC DNA]</scope>
    <source>
        <strain evidence="2 3">2b14</strain>
    </source>
</reference>
<name>A0A364RDF3_9BACT</name>
<proteinExistence type="predicted"/>
<accession>A0A364RDF3</accession>
<comment type="caution">
    <text evidence="2">The sequence shown here is derived from an EMBL/GenBank/DDBJ whole genome shotgun (WGS) entry which is preliminary data.</text>
</comment>
<evidence type="ECO:0000313" key="2">
    <source>
        <dbReference type="EMBL" id="RAU82275.1"/>
    </source>
</evidence>
<evidence type="ECO:0000313" key="3">
    <source>
        <dbReference type="Proteomes" id="UP000251692"/>
    </source>
</evidence>
<dbReference type="Proteomes" id="UP000251692">
    <property type="component" value="Unassembled WGS sequence"/>
</dbReference>
<dbReference type="EMBL" id="QMDV01000003">
    <property type="protein sequence ID" value="RAU82275.1"/>
    <property type="molecule type" value="Genomic_DNA"/>
</dbReference>
<feature type="chain" id="PRO_5016784304" evidence="1">
    <location>
        <begin position="23"/>
        <end position="117"/>
    </location>
</feature>
<dbReference type="AlphaFoldDB" id="A0A364RDF3"/>
<keyword evidence="3" id="KW-1185">Reference proteome</keyword>
<organism evidence="2 3">
    <name type="scientific">Pontibacter arcticus</name>
    <dbReference type="NCBI Taxonomy" id="2080288"/>
    <lineage>
        <taxon>Bacteria</taxon>
        <taxon>Pseudomonadati</taxon>
        <taxon>Bacteroidota</taxon>
        <taxon>Cytophagia</taxon>
        <taxon>Cytophagales</taxon>
        <taxon>Hymenobacteraceae</taxon>
        <taxon>Pontibacter</taxon>
    </lineage>
</organism>
<feature type="signal peptide" evidence="1">
    <location>
        <begin position="1"/>
        <end position="22"/>
    </location>
</feature>
<reference evidence="2 3" key="2">
    <citation type="submission" date="2018-07" db="EMBL/GenBank/DDBJ databases">
        <title>Pontibacter sp. 2b14 genomic sequence and assembly.</title>
        <authorList>
            <person name="Du Z.-J."/>
        </authorList>
    </citation>
    <scope>NUCLEOTIDE SEQUENCE [LARGE SCALE GENOMIC DNA]</scope>
    <source>
        <strain evidence="2 3">2b14</strain>
    </source>
</reference>
<sequence>MNQILTFVAALALILSVNTASAGSNTNKAVALLNKQVDRALISELKLNEMEYIKLKDLNKSYQQEVAALKATCAGNAELTESKLEEVNTRFQAELTKVLSTTQINSLNQYGTIALSK</sequence>
<gene>
    <name evidence="2" type="ORF">DP923_10810</name>
</gene>
<evidence type="ECO:0000256" key="1">
    <source>
        <dbReference type="SAM" id="SignalP"/>
    </source>
</evidence>
<dbReference type="RefSeq" id="WP_112305868.1">
    <property type="nucleotide sequence ID" value="NZ_QMDV01000003.1"/>
</dbReference>
<protein>
    <submittedName>
        <fullName evidence="2">Uncharacterized protein</fullName>
    </submittedName>
</protein>
<keyword evidence="1" id="KW-0732">Signal</keyword>
<dbReference type="OrthoDB" id="894053at2"/>